<dbReference type="AlphaFoldDB" id="A0A1G7X802"/>
<protein>
    <submittedName>
        <fullName evidence="1">Uncharacterized protein</fullName>
    </submittedName>
</protein>
<organism evidence="1 2">
    <name type="scientific">Vibrio xiamenensis</name>
    <dbReference type="NCBI Taxonomy" id="861298"/>
    <lineage>
        <taxon>Bacteria</taxon>
        <taxon>Pseudomonadati</taxon>
        <taxon>Pseudomonadota</taxon>
        <taxon>Gammaproteobacteria</taxon>
        <taxon>Vibrionales</taxon>
        <taxon>Vibrionaceae</taxon>
        <taxon>Vibrio</taxon>
    </lineage>
</organism>
<sequence length="99" mass="11521">MAKKTHQLDRIIIQLLQFQGLIRKEAEAQIQSEVYQLNHAEITQVKQHALHFGEGAKERLIENLLEKRREAFFFKVQNQLNNPLFALDARQAPQPAMAM</sequence>
<gene>
    <name evidence="1" type="ORF">SAMN04488136_1033</name>
</gene>
<keyword evidence="2" id="KW-1185">Reference proteome</keyword>
<reference evidence="1 2" key="1">
    <citation type="submission" date="2016-10" db="EMBL/GenBank/DDBJ databases">
        <authorList>
            <person name="de Groot N.N."/>
        </authorList>
    </citation>
    <scope>NUCLEOTIDE SEQUENCE [LARGE SCALE GENOMIC DNA]</scope>
    <source>
        <strain evidence="1 2">CGMCC 1.10228</strain>
    </source>
</reference>
<dbReference type="RefSeq" id="WP_245696560.1">
    <property type="nucleotide sequence ID" value="NZ_FNDD01000003.1"/>
</dbReference>
<dbReference type="Proteomes" id="UP000198854">
    <property type="component" value="Unassembled WGS sequence"/>
</dbReference>
<dbReference type="EMBL" id="FNDD01000003">
    <property type="protein sequence ID" value="SDG80295.1"/>
    <property type="molecule type" value="Genomic_DNA"/>
</dbReference>
<accession>A0A1G7X802</accession>
<evidence type="ECO:0000313" key="2">
    <source>
        <dbReference type="Proteomes" id="UP000198854"/>
    </source>
</evidence>
<name>A0A1G7X802_9VIBR</name>
<proteinExistence type="predicted"/>
<evidence type="ECO:0000313" key="1">
    <source>
        <dbReference type="EMBL" id="SDG80295.1"/>
    </source>
</evidence>